<evidence type="ECO:0008006" key="4">
    <source>
        <dbReference type="Google" id="ProtNLM"/>
    </source>
</evidence>
<feature type="transmembrane region" description="Helical" evidence="1">
    <location>
        <begin position="63"/>
        <end position="79"/>
    </location>
</feature>
<evidence type="ECO:0000256" key="1">
    <source>
        <dbReference type="SAM" id="Phobius"/>
    </source>
</evidence>
<keyword evidence="1" id="KW-1133">Transmembrane helix</keyword>
<proteinExistence type="predicted"/>
<dbReference type="AlphaFoldDB" id="A0A1F5FB21"/>
<evidence type="ECO:0000313" key="2">
    <source>
        <dbReference type="EMBL" id="OGD76825.1"/>
    </source>
</evidence>
<organism evidence="2 3">
    <name type="scientific">Candidatus Collierbacteria bacterium RIFOXYB1_FULL_49_13</name>
    <dbReference type="NCBI Taxonomy" id="1817728"/>
    <lineage>
        <taxon>Bacteria</taxon>
        <taxon>Candidatus Collieribacteriota</taxon>
    </lineage>
</organism>
<keyword evidence="1" id="KW-0812">Transmembrane</keyword>
<name>A0A1F5FB21_9BACT</name>
<keyword evidence="1" id="KW-0472">Membrane</keyword>
<feature type="transmembrane region" description="Helical" evidence="1">
    <location>
        <begin position="39"/>
        <end position="57"/>
    </location>
</feature>
<dbReference type="EMBL" id="MFAM01000073">
    <property type="protein sequence ID" value="OGD76825.1"/>
    <property type="molecule type" value="Genomic_DNA"/>
</dbReference>
<gene>
    <name evidence="2" type="ORF">A2368_04615</name>
</gene>
<comment type="caution">
    <text evidence="2">The sequence shown here is derived from an EMBL/GenBank/DDBJ whole genome shotgun (WGS) entry which is preliminary data.</text>
</comment>
<evidence type="ECO:0000313" key="3">
    <source>
        <dbReference type="Proteomes" id="UP000176682"/>
    </source>
</evidence>
<reference evidence="2 3" key="1">
    <citation type="journal article" date="2016" name="Nat. Commun.">
        <title>Thousands of microbial genomes shed light on interconnected biogeochemical processes in an aquifer system.</title>
        <authorList>
            <person name="Anantharaman K."/>
            <person name="Brown C.T."/>
            <person name="Hug L.A."/>
            <person name="Sharon I."/>
            <person name="Castelle C.J."/>
            <person name="Probst A.J."/>
            <person name="Thomas B.C."/>
            <person name="Singh A."/>
            <person name="Wilkins M.J."/>
            <person name="Karaoz U."/>
            <person name="Brodie E.L."/>
            <person name="Williams K.H."/>
            <person name="Hubbard S.S."/>
            <person name="Banfield J.F."/>
        </authorList>
    </citation>
    <scope>NUCLEOTIDE SEQUENCE [LARGE SCALE GENOMIC DNA]</scope>
</reference>
<dbReference type="Proteomes" id="UP000176682">
    <property type="component" value="Unassembled WGS sequence"/>
</dbReference>
<sequence length="182" mass="21122">MPEEENNKKIGDELVFEEERDLVRWVGLERPFKHRPKEFFNTVLVLALLVSIIFFFIEGLMPVLVIAAVTFMIWVLYKTEPGPTEYVITNHGVMTGKSRYLWDELVCFWFEDKWGSVVLNIQTLRPMPGVVMMVLPQSGDKSGVDQEGLKKLLLKYLPMERPQESWTDKAVTWMGKKVPLES</sequence>
<accession>A0A1F5FB21</accession>
<protein>
    <recommendedName>
        <fullName evidence="4">DUF5673 domain-containing protein</fullName>
    </recommendedName>
</protein>